<dbReference type="CDD" id="cd05016">
    <property type="entry name" value="SIS_PGI_2"/>
    <property type="match status" value="1"/>
</dbReference>
<gene>
    <name evidence="7" type="primary">pgi</name>
    <name evidence="9" type="ORF">CRV12_01625</name>
</gene>
<dbReference type="Gene3D" id="3.40.50.10490">
    <property type="entry name" value="Glucose-6-phosphate isomerase like protein, domain 1"/>
    <property type="match status" value="2"/>
</dbReference>
<keyword evidence="7" id="KW-0963">Cytoplasm</keyword>
<comment type="subcellular location">
    <subcellularLocation>
        <location evidence="7">Cytoplasm</location>
    </subcellularLocation>
</comment>
<evidence type="ECO:0000256" key="4">
    <source>
        <dbReference type="ARBA" id="ARBA00023152"/>
    </source>
</evidence>
<feature type="active site" description="Proton donor" evidence="7">
    <location>
        <position position="355"/>
    </location>
</feature>
<dbReference type="PANTHER" id="PTHR11469">
    <property type="entry name" value="GLUCOSE-6-PHOSPHATE ISOMERASE"/>
    <property type="match status" value="1"/>
</dbReference>
<dbReference type="EMBL" id="PDKT01000002">
    <property type="protein sequence ID" value="PPI87898.1"/>
    <property type="molecule type" value="Genomic_DNA"/>
</dbReference>
<dbReference type="PANTHER" id="PTHR11469:SF1">
    <property type="entry name" value="GLUCOSE-6-PHOSPHATE ISOMERASE"/>
    <property type="match status" value="1"/>
</dbReference>
<comment type="caution">
    <text evidence="9">The sequence shown here is derived from an EMBL/GenBank/DDBJ whole genome shotgun (WGS) entry which is preliminary data.</text>
</comment>
<evidence type="ECO:0000256" key="5">
    <source>
        <dbReference type="ARBA" id="ARBA00023235"/>
    </source>
</evidence>
<comment type="pathway">
    <text evidence="1 7 8">Carbohydrate degradation; glycolysis; D-glyceraldehyde 3-phosphate and glycerone phosphate from D-glucose: step 2/4.</text>
</comment>
<dbReference type="FunFam" id="3.40.50.10490:FF:000004">
    <property type="entry name" value="Glucose-6-phosphate isomerase"/>
    <property type="match status" value="1"/>
</dbReference>
<proteinExistence type="inferred from homology"/>
<sequence>MYNINPVNTISWKELKEHFKQIKSVSIADLFARDPNRFNKFSVLFDNQILIDFSKNILTQETINKLKALAIETNLKNNINSMFSGEKINATENRAVLHIALRNRTNQPIILDGQDIMPKINKVLNKMKYFSDKVINGYWVGFTEKTIKDVVNIGIGGSNLGPLMVTEALRPYKNHLNMHFVSNIDGSHITKILENLNPETTLFLIASKTFNTQETLTNAYTARNWFLKKTKNKGNISKHFIALSSNSQAVKEFGIDVNNMFEFWDWVGGRYSLWSSIGLPIVLSIGFSNFEQLLNGAHAMDKHFLKTRIEHNLPILMALIGIWYNNFFGCETEAILPYDQNMHYFVDYCQQLSMESNGKQIDRLGNNTHYQTGSIIWGSSGSDGQHSFYQLIHQGTKLIPCDFIAPVIHHHPLENHHLKLLSHFFAQTKILAFGKSIDKIKKEINNKIENIQNKTIPFQILTGNRPTNSILIRKINPFNLGALIALYEHKIFSQGSILNIFSFDQWGVESGKKLANNILIELKNKNKTEKYDSSTNSLINRYKFWLSTK</sequence>
<protein>
    <recommendedName>
        <fullName evidence="7">Glucose-6-phosphate isomerase</fullName>
        <shortName evidence="7">GPI</shortName>
        <ecNumber evidence="7">5.3.1.9</ecNumber>
    </recommendedName>
    <alternativeName>
        <fullName evidence="7">Phosphoglucose isomerase</fullName>
        <shortName evidence="7">PGI</shortName>
    </alternativeName>
    <alternativeName>
        <fullName evidence="7">Phosphohexose isomerase</fullName>
        <shortName evidence="7">PHI</shortName>
    </alternativeName>
</protein>
<dbReference type="EC" id="5.3.1.9" evidence="7"/>
<evidence type="ECO:0000256" key="7">
    <source>
        <dbReference type="HAMAP-Rule" id="MF_00473"/>
    </source>
</evidence>
<dbReference type="NCBIfam" id="NF001211">
    <property type="entry name" value="PRK00179.1"/>
    <property type="match status" value="1"/>
</dbReference>
<comment type="similarity">
    <text evidence="2 7 8">Belongs to the GPI family.</text>
</comment>
<dbReference type="InterPro" id="IPR046348">
    <property type="entry name" value="SIS_dom_sf"/>
</dbReference>
<dbReference type="GO" id="GO:0097367">
    <property type="term" value="F:carbohydrate derivative binding"/>
    <property type="evidence" value="ECO:0007669"/>
    <property type="project" value="InterPro"/>
</dbReference>
<evidence type="ECO:0000313" key="10">
    <source>
        <dbReference type="Proteomes" id="UP000296153"/>
    </source>
</evidence>
<dbReference type="InterPro" id="IPR023096">
    <property type="entry name" value="G6P_Isomerase_C"/>
</dbReference>
<dbReference type="UniPathway" id="UPA00109">
    <property type="reaction ID" value="UER00181"/>
</dbReference>
<dbReference type="PROSITE" id="PS00765">
    <property type="entry name" value="P_GLUCOSE_ISOMERASE_1"/>
    <property type="match status" value="1"/>
</dbReference>
<dbReference type="OrthoDB" id="140919at2"/>
<dbReference type="InterPro" id="IPR035476">
    <property type="entry name" value="SIS_PGI_1"/>
</dbReference>
<dbReference type="GO" id="GO:0006094">
    <property type="term" value="P:gluconeogenesis"/>
    <property type="evidence" value="ECO:0007669"/>
    <property type="project" value="UniProtKB-UniRule"/>
</dbReference>
<dbReference type="GO" id="GO:0051156">
    <property type="term" value="P:glucose 6-phosphate metabolic process"/>
    <property type="evidence" value="ECO:0007669"/>
    <property type="project" value="TreeGrafter"/>
</dbReference>
<dbReference type="InterPro" id="IPR001672">
    <property type="entry name" value="G6P_Isomerase"/>
</dbReference>
<dbReference type="PROSITE" id="PS51463">
    <property type="entry name" value="P_GLUCOSE_ISOMERASE_3"/>
    <property type="match status" value="1"/>
</dbReference>
<evidence type="ECO:0000256" key="6">
    <source>
        <dbReference type="ARBA" id="ARBA00029321"/>
    </source>
</evidence>
<dbReference type="GO" id="GO:0005829">
    <property type="term" value="C:cytosol"/>
    <property type="evidence" value="ECO:0007669"/>
    <property type="project" value="TreeGrafter"/>
</dbReference>
<organism evidence="9 10">
    <name type="scientific">Candidatus Pantoea edessiphila</name>
    <dbReference type="NCBI Taxonomy" id="2044610"/>
    <lineage>
        <taxon>Bacteria</taxon>
        <taxon>Pseudomonadati</taxon>
        <taxon>Pseudomonadota</taxon>
        <taxon>Gammaproteobacteria</taxon>
        <taxon>Enterobacterales</taxon>
        <taxon>Erwiniaceae</taxon>
        <taxon>Pantoea</taxon>
    </lineage>
</organism>
<dbReference type="GO" id="GO:0006096">
    <property type="term" value="P:glycolytic process"/>
    <property type="evidence" value="ECO:0007669"/>
    <property type="project" value="UniProtKB-UniRule"/>
</dbReference>
<dbReference type="InterPro" id="IPR018189">
    <property type="entry name" value="Phosphoglucose_isomerase_CS"/>
</dbReference>
<feature type="active site" evidence="7">
    <location>
        <position position="512"/>
    </location>
</feature>
<dbReference type="GO" id="GO:0048029">
    <property type="term" value="F:monosaccharide binding"/>
    <property type="evidence" value="ECO:0007669"/>
    <property type="project" value="TreeGrafter"/>
</dbReference>
<feature type="active site" evidence="7">
    <location>
        <position position="386"/>
    </location>
</feature>
<evidence type="ECO:0000256" key="2">
    <source>
        <dbReference type="ARBA" id="ARBA00006604"/>
    </source>
</evidence>
<dbReference type="Gene3D" id="1.10.1390.10">
    <property type="match status" value="1"/>
</dbReference>
<evidence type="ECO:0000256" key="1">
    <source>
        <dbReference type="ARBA" id="ARBA00004926"/>
    </source>
</evidence>
<accession>A0A2P5SZY0</accession>
<comment type="pathway">
    <text evidence="7">Carbohydrate biosynthesis; gluconeogenesis.</text>
</comment>
<reference evidence="9 10" key="1">
    <citation type="journal article" date="2018" name="Genome Biol. Evol.">
        <title>Cladogenesis and Genomic Streamlining in Extracellular Endosymbionts of Tropical Stink Bugs.</title>
        <authorList>
            <person name="Otero-Bravo A."/>
            <person name="Goffredi S."/>
            <person name="Sabree Z.L."/>
        </authorList>
    </citation>
    <scope>NUCLEOTIDE SEQUENCE [LARGE SCALE GENOMIC DNA]</scope>
    <source>
        <strain evidence="9 10">SoEE</strain>
    </source>
</reference>
<name>A0A2P5SZY0_9GAMM</name>
<dbReference type="SUPFAM" id="SSF53697">
    <property type="entry name" value="SIS domain"/>
    <property type="match status" value="1"/>
</dbReference>
<evidence type="ECO:0000256" key="3">
    <source>
        <dbReference type="ARBA" id="ARBA00022432"/>
    </source>
</evidence>
<dbReference type="Proteomes" id="UP000296153">
    <property type="component" value="Unassembled WGS sequence"/>
</dbReference>
<comment type="catalytic activity">
    <reaction evidence="6 7 8">
        <text>alpha-D-glucose 6-phosphate = beta-D-fructose 6-phosphate</text>
        <dbReference type="Rhea" id="RHEA:11816"/>
        <dbReference type="ChEBI" id="CHEBI:57634"/>
        <dbReference type="ChEBI" id="CHEBI:58225"/>
        <dbReference type="EC" id="5.3.1.9"/>
    </reaction>
</comment>
<dbReference type="PROSITE" id="PS00174">
    <property type="entry name" value="P_GLUCOSE_ISOMERASE_2"/>
    <property type="match status" value="1"/>
</dbReference>
<dbReference type="RefSeq" id="WP_136130927.1">
    <property type="nucleotide sequence ID" value="NZ_PDKT01000002.1"/>
</dbReference>
<dbReference type="GO" id="GO:0004347">
    <property type="term" value="F:glucose-6-phosphate isomerase activity"/>
    <property type="evidence" value="ECO:0007669"/>
    <property type="project" value="UniProtKB-UniRule"/>
</dbReference>
<dbReference type="HAMAP" id="MF_00473">
    <property type="entry name" value="G6P_isomerase"/>
    <property type="match status" value="1"/>
</dbReference>
<dbReference type="UniPathway" id="UPA00138"/>
<evidence type="ECO:0000313" key="9">
    <source>
        <dbReference type="EMBL" id="PPI87898.1"/>
    </source>
</evidence>
<dbReference type="CDD" id="cd05015">
    <property type="entry name" value="SIS_PGI_1"/>
    <property type="match status" value="1"/>
</dbReference>
<keyword evidence="4 7" id="KW-0324">Glycolysis</keyword>
<evidence type="ECO:0000256" key="8">
    <source>
        <dbReference type="RuleBase" id="RU000612"/>
    </source>
</evidence>
<dbReference type="InterPro" id="IPR035482">
    <property type="entry name" value="SIS_PGI_2"/>
</dbReference>
<keyword evidence="3 7" id="KW-0312">Gluconeogenesis</keyword>
<dbReference type="Pfam" id="PF00342">
    <property type="entry name" value="PGI"/>
    <property type="match status" value="1"/>
</dbReference>
<dbReference type="PRINTS" id="PR00662">
    <property type="entry name" value="G6PISOMERASE"/>
</dbReference>
<dbReference type="AlphaFoldDB" id="A0A2P5SZY0"/>
<keyword evidence="5 7" id="KW-0413">Isomerase</keyword>
<comment type="function">
    <text evidence="7">Catalyzes the reversible isomerization of glucose-6-phosphate to fructose-6-phosphate.</text>
</comment>